<dbReference type="AlphaFoldDB" id="A0A225ABW1"/>
<dbReference type="SUPFAM" id="SSF57959">
    <property type="entry name" value="Leucine zipper domain"/>
    <property type="match status" value="1"/>
</dbReference>
<keyword evidence="3" id="KW-1185">Reference proteome</keyword>
<name>A0A225ABW1_TALAT</name>
<dbReference type="STRING" id="1441469.A0A225ABW1"/>
<organism evidence="2 3">
    <name type="scientific">Talaromyces atroroseus</name>
    <dbReference type="NCBI Taxonomy" id="1441469"/>
    <lineage>
        <taxon>Eukaryota</taxon>
        <taxon>Fungi</taxon>
        <taxon>Dikarya</taxon>
        <taxon>Ascomycota</taxon>
        <taxon>Pezizomycotina</taxon>
        <taxon>Eurotiomycetes</taxon>
        <taxon>Eurotiomycetidae</taxon>
        <taxon>Eurotiales</taxon>
        <taxon>Trichocomaceae</taxon>
        <taxon>Talaromyces</taxon>
        <taxon>Talaromyces sect. Trachyspermi</taxon>
    </lineage>
</organism>
<dbReference type="InterPro" id="IPR046347">
    <property type="entry name" value="bZIP_sf"/>
</dbReference>
<feature type="region of interest" description="Disordered" evidence="1">
    <location>
        <begin position="37"/>
        <end position="96"/>
    </location>
</feature>
<proteinExistence type="predicted"/>
<feature type="region of interest" description="Disordered" evidence="1">
    <location>
        <begin position="172"/>
        <end position="197"/>
    </location>
</feature>
<evidence type="ECO:0000256" key="1">
    <source>
        <dbReference type="SAM" id="MobiDB-lite"/>
    </source>
</evidence>
<feature type="compositionally biased region" description="Basic residues" evidence="1">
    <location>
        <begin position="51"/>
        <end position="61"/>
    </location>
</feature>
<evidence type="ECO:0000313" key="3">
    <source>
        <dbReference type="Proteomes" id="UP000214365"/>
    </source>
</evidence>
<dbReference type="PANTHER" id="PTHR40618">
    <property type="entry name" value="B-ZIP TRANSCRIPTION FACTOR (EUROFUNG)-RELATED"/>
    <property type="match status" value="1"/>
</dbReference>
<dbReference type="EMBL" id="LFMY01000009">
    <property type="protein sequence ID" value="OKL58522.1"/>
    <property type="molecule type" value="Genomic_DNA"/>
</dbReference>
<dbReference type="GO" id="GO:0003700">
    <property type="term" value="F:DNA-binding transcription factor activity"/>
    <property type="evidence" value="ECO:0007669"/>
    <property type="project" value="InterPro"/>
</dbReference>
<accession>A0A225ABW1</accession>
<dbReference type="RefSeq" id="XP_020118643.1">
    <property type="nucleotide sequence ID" value="XM_020268549.1"/>
</dbReference>
<dbReference type="Gene3D" id="1.20.5.170">
    <property type="match status" value="1"/>
</dbReference>
<reference evidence="2 3" key="1">
    <citation type="submission" date="2015-06" db="EMBL/GenBank/DDBJ databases">
        <title>Talaromyces atroroseus IBT 11181 draft genome.</title>
        <authorList>
            <person name="Rasmussen K.B."/>
            <person name="Rasmussen S."/>
            <person name="Petersen B."/>
            <person name="Sicheritz-Ponten T."/>
            <person name="Mortensen U.H."/>
            <person name="Thrane U."/>
        </authorList>
    </citation>
    <scope>NUCLEOTIDE SEQUENCE [LARGE SCALE GENOMIC DNA]</scope>
    <source>
        <strain evidence="2 3">IBT 11181</strain>
    </source>
</reference>
<sequence length="628" mass="68766">MSSIDILSASSYPFPEVLGRRSPRRADSGILYGGLTLVQDDGTMNPTDARRQKKASKRNTTKNKTDNNSNDDGILKRKRGRPRVLGKDENAAERRRTQIRLAQRAYRSRKEATITVLSERLAEMDVAIQEMSKSFGSFRDELIGSGLLLQHHKMQQSLQRLVEKSDALVSLSSGSASNSSKSSSATDADAEGLETASASSLPDVIGAAASGDGLLPTAMGDSSDEYNALYASTTTANNNVAFEGEPLLYHNAGMEMISSSSSLPSLSPQNQNHIQPSLPHHLPLPSSYSYQESSFVRRLRRRYAEHGFRMLSDTRMDPRDVSRMFRFSLGFRNCETMLARYCAILSRSNVDDATSGTASYNNGNIAQIAIPPNYHVGNAGTHFPHNRGHSNSSVSTSTAEMYPVSKFIGPWSFHFADLPHNKTSVEELLISNGMGGEWFDPNDVDGYLKEMGILIDAHSTFVAVPSVDTNAHLSDSSSSNSPASSFLPQSSSNQMHIDPFLDSSITASASASANQNENTAMLQFAPYDVDLNMDLDLDLLAPLMSSEKPSQLSVSDYPLNMETTQSFEASFTSANSNTTVQKQNTTRILDVEHFLDRLMKKAVCLGEKSGYRKQDIDDSLRGACYPMF</sequence>
<dbReference type="OrthoDB" id="545169at2759"/>
<feature type="compositionally biased region" description="Basic and acidic residues" evidence="1">
    <location>
        <begin position="85"/>
        <end position="96"/>
    </location>
</feature>
<dbReference type="GeneID" id="31006003"/>
<feature type="compositionally biased region" description="Low complexity" evidence="1">
    <location>
        <begin position="172"/>
        <end position="187"/>
    </location>
</feature>
<gene>
    <name evidence="2" type="ORF">UA08_06247</name>
</gene>
<protein>
    <recommendedName>
        <fullName evidence="4">BZIP domain-containing protein</fullName>
    </recommendedName>
</protein>
<evidence type="ECO:0000313" key="2">
    <source>
        <dbReference type="EMBL" id="OKL58522.1"/>
    </source>
</evidence>
<dbReference type="CDD" id="cd14688">
    <property type="entry name" value="bZIP_YAP"/>
    <property type="match status" value="1"/>
</dbReference>
<dbReference type="Proteomes" id="UP000214365">
    <property type="component" value="Unassembled WGS sequence"/>
</dbReference>
<evidence type="ECO:0008006" key="4">
    <source>
        <dbReference type="Google" id="ProtNLM"/>
    </source>
</evidence>
<comment type="caution">
    <text evidence="2">The sequence shown here is derived from an EMBL/GenBank/DDBJ whole genome shotgun (WGS) entry which is preliminary data.</text>
</comment>
<dbReference type="PANTHER" id="PTHR40618:SF1">
    <property type="entry name" value="B-ZIP TRANSCRIPTION FACTOR (EUROFUNG)"/>
    <property type="match status" value="1"/>
</dbReference>